<protein>
    <recommendedName>
        <fullName evidence="4">L,D-transpeptidase</fullName>
    </recommendedName>
</protein>
<dbReference type="RefSeq" id="WP_171559656.1">
    <property type="nucleotide sequence ID" value="NZ_JABFCS010000001.1"/>
</dbReference>
<organism evidence="2 3">
    <name type="scientific">Ramlibacter montanisoli</name>
    <dbReference type="NCBI Taxonomy" id="2732512"/>
    <lineage>
        <taxon>Bacteria</taxon>
        <taxon>Pseudomonadati</taxon>
        <taxon>Pseudomonadota</taxon>
        <taxon>Betaproteobacteria</taxon>
        <taxon>Burkholderiales</taxon>
        <taxon>Comamonadaceae</taxon>
        <taxon>Ramlibacter</taxon>
    </lineage>
</organism>
<evidence type="ECO:0000313" key="2">
    <source>
        <dbReference type="EMBL" id="NNU43788.1"/>
    </source>
</evidence>
<keyword evidence="3" id="KW-1185">Reference proteome</keyword>
<feature type="region of interest" description="Disordered" evidence="1">
    <location>
        <begin position="71"/>
        <end position="105"/>
    </location>
</feature>
<dbReference type="AlphaFoldDB" id="A0A849K5X3"/>
<evidence type="ECO:0000313" key="3">
    <source>
        <dbReference type="Proteomes" id="UP000552954"/>
    </source>
</evidence>
<dbReference type="EMBL" id="JABFCS010000001">
    <property type="protein sequence ID" value="NNU43788.1"/>
    <property type="molecule type" value="Genomic_DNA"/>
</dbReference>
<reference evidence="2 3" key="2">
    <citation type="submission" date="2020-06" db="EMBL/GenBank/DDBJ databases">
        <title>Ramlibacter rhizophilus sp. nov., isolated from rhizosphere soil of national flower Mugunghwa from South Korea.</title>
        <authorList>
            <person name="Zheng-Fei Y."/>
            <person name="Huan T."/>
        </authorList>
    </citation>
    <scope>NUCLEOTIDE SEQUENCE [LARGE SCALE GENOMIC DNA]</scope>
    <source>
        <strain evidence="2 3">B156</strain>
    </source>
</reference>
<evidence type="ECO:0000256" key="1">
    <source>
        <dbReference type="SAM" id="MobiDB-lite"/>
    </source>
</evidence>
<name>A0A849K5X3_9BURK</name>
<accession>A0A849K5X3</accession>
<comment type="caution">
    <text evidence="2">The sequence shown here is derived from an EMBL/GenBank/DDBJ whole genome shotgun (WGS) entry which is preliminary data.</text>
</comment>
<reference evidence="2 3" key="1">
    <citation type="submission" date="2020-05" db="EMBL/GenBank/DDBJ databases">
        <authorList>
            <person name="Khan S.A."/>
            <person name="Jeon C.O."/>
            <person name="Chun B.H."/>
        </authorList>
    </citation>
    <scope>NUCLEOTIDE SEQUENCE [LARGE SCALE GENOMIC DNA]</scope>
    <source>
        <strain evidence="2 3">B156</strain>
    </source>
</reference>
<dbReference type="Proteomes" id="UP000552954">
    <property type="component" value="Unassembled WGS sequence"/>
</dbReference>
<evidence type="ECO:0008006" key="4">
    <source>
        <dbReference type="Google" id="ProtNLM"/>
    </source>
</evidence>
<gene>
    <name evidence="2" type="ORF">HK415_12425</name>
</gene>
<proteinExistence type="predicted"/>
<sequence length="226" mass="24137">MPQTSVPLPQLRLADFQARTPSPDARLLANWVAATGDNGSRAFMVVDKKESQVYVFTPDARLKDSSPVLLGQARGDDIVPGSGPKTPAEMKPEEKTTPAGRFVAEPGVNADDEDVIWVDFENAISMHRVRPAVAREHRVERLASAAPGDNRISFGCINLPVPFYENVARPAAVEYGAIVYVLPEVKTLQQVFGAYDVTDPAQVAAAQQGRAAGEGVRAAAPSGMSA</sequence>